<sequence length="285" mass="33285">MKALRINQSIHVHPLFFLLALSAMFTGAIYEFIILFSIVAIHEIGHYVTARVYGWRVSHIEFWLLGGKVVSEEHTTRPVKEQVNVTLAGPLQHVWIFLFLQVLTVTIGPHPLLSVAFTYNSIILLLNLLPVWPLDGGKILFYALCQRMSFKQSLRLSLFISMTSLFLCLTWLMTVDRMTLAGTLLAGFLLLENVLEWKRQMYVFMRYIVHCLERDVSKMKVRYLTVHPKTTIYAVIKNIRANRHHYYVLKQNEGLYIVDEQECLYYFLRKKQAKLCLEDIANFPR</sequence>
<dbReference type="GO" id="GO:0006508">
    <property type="term" value="P:proteolysis"/>
    <property type="evidence" value="ECO:0007669"/>
    <property type="project" value="UniProtKB-KW"/>
</dbReference>
<evidence type="ECO:0000256" key="8">
    <source>
        <dbReference type="ARBA" id="ARBA00022833"/>
    </source>
</evidence>
<evidence type="ECO:0000256" key="5">
    <source>
        <dbReference type="ARBA" id="ARBA00022692"/>
    </source>
</evidence>
<name>A0A917ET62_HALAA</name>
<feature type="transmembrane region" description="Helical" evidence="12">
    <location>
        <begin position="153"/>
        <end position="172"/>
    </location>
</feature>
<dbReference type="GO" id="GO:0008237">
    <property type="term" value="F:metallopeptidase activity"/>
    <property type="evidence" value="ECO:0007669"/>
    <property type="project" value="UniProtKB-KW"/>
</dbReference>
<keyword evidence="10" id="KW-0482">Metalloprotease</keyword>
<dbReference type="Pfam" id="PF02163">
    <property type="entry name" value="Peptidase_M50"/>
    <property type="match status" value="2"/>
</dbReference>
<reference evidence="14" key="2">
    <citation type="submission" date="2020-09" db="EMBL/GenBank/DDBJ databases">
        <authorList>
            <person name="Sun Q."/>
            <person name="Zhou Y."/>
        </authorList>
    </citation>
    <scope>NUCLEOTIDE SEQUENCE</scope>
    <source>
        <strain evidence="14">CGMCC 1.12153</strain>
    </source>
</reference>
<dbReference type="PANTHER" id="PTHR39188">
    <property type="entry name" value="MEMBRANE-ASSOCIATED ZINC METALLOPROTEASE M50B"/>
    <property type="match status" value="1"/>
</dbReference>
<keyword evidence="11 12" id="KW-0472">Membrane</keyword>
<evidence type="ECO:0000256" key="11">
    <source>
        <dbReference type="ARBA" id="ARBA00023136"/>
    </source>
</evidence>
<keyword evidence="15" id="KW-1185">Reference proteome</keyword>
<evidence type="ECO:0000256" key="9">
    <source>
        <dbReference type="ARBA" id="ARBA00022989"/>
    </source>
</evidence>
<evidence type="ECO:0000256" key="1">
    <source>
        <dbReference type="ARBA" id="ARBA00001947"/>
    </source>
</evidence>
<keyword evidence="4" id="KW-0645">Protease</keyword>
<organism evidence="14 15">
    <name type="scientific">Halobacillus andaensis</name>
    <dbReference type="NCBI Taxonomy" id="1176239"/>
    <lineage>
        <taxon>Bacteria</taxon>
        <taxon>Bacillati</taxon>
        <taxon>Bacillota</taxon>
        <taxon>Bacilli</taxon>
        <taxon>Bacillales</taxon>
        <taxon>Bacillaceae</taxon>
        <taxon>Halobacillus</taxon>
    </lineage>
</organism>
<keyword evidence="7" id="KW-0378">Hydrolase</keyword>
<feature type="domain" description="Peptidase M50" evidence="13">
    <location>
        <begin position="106"/>
        <end position="169"/>
    </location>
</feature>
<dbReference type="AlphaFoldDB" id="A0A917ET62"/>
<dbReference type="PANTHER" id="PTHR39188:SF3">
    <property type="entry name" value="STAGE IV SPORULATION PROTEIN FB"/>
    <property type="match status" value="1"/>
</dbReference>
<evidence type="ECO:0000313" key="15">
    <source>
        <dbReference type="Proteomes" id="UP000660110"/>
    </source>
</evidence>
<keyword evidence="9 12" id="KW-1133">Transmembrane helix</keyword>
<evidence type="ECO:0000259" key="13">
    <source>
        <dbReference type="Pfam" id="PF02163"/>
    </source>
</evidence>
<evidence type="ECO:0000256" key="7">
    <source>
        <dbReference type="ARBA" id="ARBA00022801"/>
    </source>
</evidence>
<dbReference type="RefSeq" id="WP_188375568.1">
    <property type="nucleotide sequence ID" value="NZ_BMEL01000001.1"/>
</dbReference>
<evidence type="ECO:0000256" key="12">
    <source>
        <dbReference type="SAM" id="Phobius"/>
    </source>
</evidence>
<dbReference type="GO" id="GO:0046872">
    <property type="term" value="F:metal ion binding"/>
    <property type="evidence" value="ECO:0007669"/>
    <property type="project" value="UniProtKB-KW"/>
</dbReference>
<evidence type="ECO:0000256" key="2">
    <source>
        <dbReference type="ARBA" id="ARBA00004141"/>
    </source>
</evidence>
<feature type="transmembrane region" description="Helical" evidence="12">
    <location>
        <begin position="178"/>
        <end position="195"/>
    </location>
</feature>
<gene>
    <name evidence="14" type="ORF">GCM10010954_01640</name>
</gene>
<comment type="cofactor">
    <cofactor evidence="1">
        <name>Zn(2+)</name>
        <dbReference type="ChEBI" id="CHEBI:29105"/>
    </cofactor>
</comment>
<feature type="transmembrane region" description="Helical" evidence="12">
    <location>
        <begin position="83"/>
        <end position="107"/>
    </location>
</feature>
<evidence type="ECO:0000256" key="6">
    <source>
        <dbReference type="ARBA" id="ARBA00022723"/>
    </source>
</evidence>
<dbReference type="GO" id="GO:0016020">
    <property type="term" value="C:membrane"/>
    <property type="evidence" value="ECO:0007669"/>
    <property type="project" value="UniProtKB-SubCell"/>
</dbReference>
<evidence type="ECO:0000256" key="10">
    <source>
        <dbReference type="ARBA" id="ARBA00023049"/>
    </source>
</evidence>
<keyword evidence="6" id="KW-0479">Metal-binding</keyword>
<evidence type="ECO:0000256" key="4">
    <source>
        <dbReference type="ARBA" id="ARBA00022670"/>
    </source>
</evidence>
<comment type="caution">
    <text evidence="14">The sequence shown here is derived from an EMBL/GenBank/DDBJ whole genome shotgun (WGS) entry which is preliminary data.</text>
</comment>
<feature type="domain" description="Peptidase M50" evidence="13">
    <location>
        <begin position="32"/>
        <end position="104"/>
    </location>
</feature>
<dbReference type="Proteomes" id="UP000660110">
    <property type="component" value="Unassembled WGS sequence"/>
</dbReference>
<proteinExistence type="inferred from homology"/>
<evidence type="ECO:0000256" key="3">
    <source>
        <dbReference type="ARBA" id="ARBA00007931"/>
    </source>
</evidence>
<reference evidence="14" key="1">
    <citation type="journal article" date="2014" name="Int. J. Syst. Evol. Microbiol.">
        <title>Complete genome sequence of Corynebacterium casei LMG S-19264T (=DSM 44701T), isolated from a smear-ripened cheese.</title>
        <authorList>
            <consortium name="US DOE Joint Genome Institute (JGI-PGF)"/>
            <person name="Walter F."/>
            <person name="Albersmeier A."/>
            <person name="Kalinowski J."/>
            <person name="Ruckert C."/>
        </authorList>
    </citation>
    <scope>NUCLEOTIDE SEQUENCE</scope>
    <source>
        <strain evidence="14">CGMCC 1.12153</strain>
    </source>
</reference>
<dbReference type="EMBL" id="BMEL01000001">
    <property type="protein sequence ID" value="GGF06840.1"/>
    <property type="molecule type" value="Genomic_DNA"/>
</dbReference>
<comment type="subcellular location">
    <subcellularLocation>
        <location evidence="2">Membrane</location>
        <topology evidence="2">Multi-pass membrane protein</topology>
    </subcellularLocation>
</comment>
<accession>A0A917ET62</accession>
<comment type="similarity">
    <text evidence="3">Belongs to the peptidase M50B family.</text>
</comment>
<protein>
    <submittedName>
        <fullName evidence="14">Stage IV sporulation protein FB</fullName>
    </submittedName>
</protein>
<evidence type="ECO:0000313" key="14">
    <source>
        <dbReference type="EMBL" id="GGF06840.1"/>
    </source>
</evidence>
<feature type="transmembrane region" description="Helical" evidence="12">
    <location>
        <begin position="12"/>
        <end position="41"/>
    </location>
</feature>
<dbReference type="InterPro" id="IPR008915">
    <property type="entry name" value="Peptidase_M50"/>
</dbReference>
<keyword evidence="5 12" id="KW-0812">Transmembrane</keyword>
<keyword evidence="8" id="KW-0862">Zinc</keyword>